<proteinExistence type="predicted"/>
<evidence type="ECO:0000313" key="1">
    <source>
        <dbReference type="EMBL" id="RIA75437.1"/>
    </source>
</evidence>
<dbReference type="InParanoid" id="A0A397RUZ2"/>
<sequence length="246" mass="29180">MVLNKNKRIGNVIYIVEGVKDEIELLSNIFTRIFDYTTVSYDKRNNYIRLNNDRDKYSKVFLIPAEHSAISRFNPEEEYYDCIYNRLSKYGLDVENSAIYYLFDRDRLSNRPGSILKNIMKYKNSRDNGIEMNGLFLLSYPSIEAYYYLCNEDERNFASGKEAKEHLKDIDMNVDDIKLMRGIEELLKYFLKEQIHFNLDYLDDFSITNEEVLKNEESFYSENKCYETVSLLFISLLDLGIIDLDD</sequence>
<gene>
    <name evidence="1" type="ORF">EI71_01527</name>
</gene>
<evidence type="ECO:0000313" key="2">
    <source>
        <dbReference type="Proteomes" id="UP000266506"/>
    </source>
</evidence>
<dbReference type="EMBL" id="QXEV01000020">
    <property type="protein sequence ID" value="RIA75437.1"/>
    <property type="molecule type" value="Genomic_DNA"/>
</dbReference>
<comment type="caution">
    <text evidence="1">The sequence shown here is derived from an EMBL/GenBank/DDBJ whole genome shotgun (WGS) entry which is preliminary data.</text>
</comment>
<organism evidence="1 2">
    <name type="scientific">Anaeroplasma bactoclasticum</name>
    <dbReference type="NCBI Taxonomy" id="2088"/>
    <lineage>
        <taxon>Bacteria</taxon>
        <taxon>Bacillati</taxon>
        <taxon>Mycoplasmatota</taxon>
        <taxon>Mollicutes</taxon>
        <taxon>Anaeroplasmatales</taxon>
        <taxon>Anaeroplasmataceae</taxon>
        <taxon>Anaeroplasma</taxon>
    </lineage>
</organism>
<name>A0A397RUZ2_9MOLU</name>
<evidence type="ECO:0008006" key="3">
    <source>
        <dbReference type="Google" id="ProtNLM"/>
    </source>
</evidence>
<protein>
    <recommendedName>
        <fullName evidence="3">DUF4276 family protein</fullName>
    </recommendedName>
</protein>
<accession>A0A397RUZ2</accession>
<dbReference type="RefSeq" id="WP_119016638.1">
    <property type="nucleotide sequence ID" value="NZ_QXEV01000020.1"/>
</dbReference>
<dbReference type="OrthoDB" id="2607171at2"/>
<dbReference type="AlphaFoldDB" id="A0A397RUZ2"/>
<dbReference type="Proteomes" id="UP000266506">
    <property type="component" value="Unassembled WGS sequence"/>
</dbReference>
<keyword evidence="2" id="KW-1185">Reference proteome</keyword>
<reference evidence="1 2" key="1">
    <citation type="submission" date="2018-08" db="EMBL/GenBank/DDBJ databases">
        <title>Genomic Encyclopedia of Archaeal and Bacterial Type Strains, Phase II (KMG-II): from individual species to whole genera.</title>
        <authorList>
            <person name="Goeker M."/>
        </authorList>
    </citation>
    <scope>NUCLEOTIDE SEQUENCE [LARGE SCALE GENOMIC DNA]</scope>
    <source>
        <strain evidence="1 2">ATCC 27112</strain>
    </source>
</reference>